<dbReference type="SUPFAM" id="SSF53300">
    <property type="entry name" value="vWA-like"/>
    <property type="match status" value="1"/>
</dbReference>
<evidence type="ECO:0008006" key="4">
    <source>
        <dbReference type="Google" id="ProtNLM"/>
    </source>
</evidence>
<dbReference type="Pfam" id="PF05762">
    <property type="entry name" value="VWA_CoxE"/>
    <property type="match status" value="1"/>
</dbReference>
<feature type="region of interest" description="Disordered" evidence="1">
    <location>
        <begin position="993"/>
        <end position="1016"/>
    </location>
</feature>
<proteinExistence type="predicted"/>
<dbReference type="InterPro" id="IPR036465">
    <property type="entry name" value="vWFA_dom_sf"/>
</dbReference>
<feature type="region of interest" description="Disordered" evidence="1">
    <location>
        <begin position="650"/>
        <end position="689"/>
    </location>
</feature>
<name>A0A2A2D5V1_9ACTN</name>
<evidence type="ECO:0000313" key="2">
    <source>
        <dbReference type="EMBL" id="PAU47833.1"/>
    </source>
</evidence>
<dbReference type="PANTHER" id="PTHR30634">
    <property type="entry name" value="OUTER MEMBRANE LOLAB LIPOPROTEIN INSERTION APPARATUS"/>
    <property type="match status" value="1"/>
</dbReference>
<feature type="region of interest" description="Disordered" evidence="1">
    <location>
        <begin position="812"/>
        <end position="843"/>
    </location>
</feature>
<feature type="compositionally biased region" description="Low complexity" evidence="1">
    <location>
        <begin position="996"/>
        <end position="1007"/>
    </location>
</feature>
<sequence>MVAGAAGATGAVRAVGAVGSVGAARAVGAAGTARPVVPALLGVRHHGPGSARAVLAALDQYRPAAVLIEGPSEADPLVHLAADPGMRPPVALLAHVADAPGRAVFWPFAGFSPEWIALRWALDHGVPVRFIDLPAAHTLALRDPDREPGPGSGPESRPGPEGSGTRFAPAADPLAALAAAAGHDDSELWWEDVVEHRRAAGAPGGDALASFEALAEAMTELRAGYEGAVHGPGGERDGGRNGEGGHGEGGHDARDAVREAHMRLKLREARGEFGDGVAVVCGAWHVPALAEKRTVAADRRALRGLPKVKAEIGWVPWTHRRLARRSGYGAGIDSPGWYAHLFHAPDRPVERWLTEVARLLREEDFPVSSAHVIEAVRLAETLAALRGRPLAGLTETTDAARAVMCDGSDVPLALVRERLVIGDALGGIPDEAPATPLQRDLTRLQRTLRLKPEAAARDCELDLRKDTDAARSRLLHQLRLLGIGWGEPARSRGGLGTFRETWRLRWEPELSVRVAEASAWGTTVAGAATAKAESRAVVAPALADLTALAERCLLAGLPDALPTVMRVLADRAALDADVAHLAKALPALVRSVRYGDVRCTDATALGEVAAGLAERVFVGLPAACAGLDADAAAEMRGHLDAVHQAVGLPAGTGLARTPEPRDTAVPAPDAPGPSHAPGEDGPAPAVADGDRRERWAGVLRVLAERDGLPGGIRGRAARLLLDDRRLTGDRAARLMGLALSAGTEPAEAAAWIEGFLGGGSAGGLLLVHDESLLALVDGWLVGVPPAAFTAVLPLLRRTFSAYEPGVRRTLGELVRRGGPGTPGGRPPAPGAQDPGGFGPGLDEERAATVLPTLHALLGLRLGPDPVPVLDVGLDSDPAPGPAPGPGRDGGSRARRRLRGHGRDGAMRTTGVTSEVGGTAAATPPIGSARSIGSTGRTCPIGPTGLTDPDAATERLRRWRLALGGEADTGGGGGAGSALGRADLAVDRALEALYDAGPPTGSPTPSTGKTRREGGLGESAPRLARWLGDIRTYFPASVVQVMQRDAIDRLGLSTLLLEPETLEAVEADVHLVGTLLSLAKAMPESTKETARAVVRKVVVELEERLTRRTRATLNGALDRSARARRPRHHDIDWDRTVRANLGNYLPEHRTVVPERLIGHGRAARSVRKEVVLCVDQSGSMAASVVHASVFGAVLASMRSLDTRLVVFDTAVADLTDRLSDPVDVLFGTRLGGGTDINRALAYCQSRITRPTETVVVLISDLYEGGIRNEMLKRVAAMKASGVEFVTLLALSDEGAPAYDRDHAAALAALGAPAFACTPDLFPEVMAAALERRPLPIPAA</sequence>
<dbReference type="InterPro" id="IPR050458">
    <property type="entry name" value="LolB"/>
</dbReference>
<organism evidence="2 3">
    <name type="scientific">Streptomyces albireticuli</name>
    <dbReference type="NCBI Taxonomy" id="1940"/>
    <lineage>
        <taxon>Bacteria</taxon>
        <taxon>Bacillati</taxon>
        <taxon>Actinomycetota</taxon>
        <taxon>Actinomycetes</taxon>
        <taxon>Kitasatosporales</taxon>
        <taxon>Streptomycetaceae</taxon>
        <taxon>Streptomyces</taxon>
    </lineage>
</organism>
<dbReference type="InterPro" id="IPR043737">
    <property type="entry name" value="DUF5682"/>
</dbReference>
<protein>
    <recommendedName>
        <fullName evidence="4">VWFA domain-containing protein</fullName>
    </recommendedName>
</protein>
<accession>A0A2A2D5V1</accession>
<feature type="compositionally biased region" description="Low complexity" evidence="1">
    <location>
        <begin position="153"/>
        <end position="168"/>
    </location>
</feature>
<dbReference type="Proteomes" id="UP000218944">
    <property type="component" value="Unassembled WGS sequence"/>
</dbReference>
<feature type="region of interest" description="Disordered" evidence="1">
    <location>
        <begin position="141"/>
        <end position="168"/>
    </location>
</feature>
<evidence type="ECO:0000313" key="3">
    <source>
        <dbReference type="Proteomes" id="UP000218944"/>
    </source>
</evidence>
<dbReference type="Pfam" id="PF18934">
    <property type="entry name" value="DUF5682"/>
    <property type="match status" value="1"/>
</dbReference>
<dbReference type="PANTHER" id="PTHR30634:SF16">
    <property type="entry name" value="OUTER-MEMBRANE LIPOPROTEIN LOLB"/>
    <property type="match status" value="1"/>
</dbReference>
<gene>
    <name evidence="2" type="ORF">CK936_16535</name>
</gene>
<feature type="region of interest" description="Disordered" evidence="1">
    <location>
        <begin position="870"/>
        <end position="948"/>
    </location>
</feature>
<evidence type="ECO:0000256" key="1">
    <source>
        <dbReference type="SAM" id="MobiDB-lite"/>
    </source>
</evidence>
<dbReference type="CDD" id="cd01462">
    <property type="entry name" value="VWA_YIEM_type"/>
    <property type="match status" value="1"/>
</dbReference>
<feature type="compositionally biased region" description="Basic and acidic residues" evidence="1">
    <location>
        <begin position="233"/>
        <end position="254"/>
    </location>
</feature>
<comment type="caution">
    <text evidence="2">The sequence shown here is derived from an EMBL/GenBank/DDBJ whole genome shotgun (WGS) entry which is preliminary data.</text>
</comment>
<feature type="region of interest" description="Disordered" evidence="1">
    <location>
        <begin position="229"/>
        <end position="254"/>
    </location>
</feature>
<dbReference type="Gene3D" id="3.40.50.410">
    <property type="entry name" value="von Willebrand factor, type A domain"/>
    <property type="match status" value="1"/>
</dbReference>
<reference evidence="2 3" key="1">
    <citation type="submission" date="2017-08" db="EMBL/GenBank/DDBJ databases">
        <title>Genome sequence of Streptomyces albireticuli NRRL B-1670.</title>
        <authorList>
            <person name="Graham D.E."/>
            <person name="Mahan K.M."/>
            <person name="Klingeman D.M."/>
            <person name="Hettich R.L."/>
            <person name="Parry R.J."/>
            <person name="Spain J.C."/>
        </authorList>
    </citation>
    <scope>NUCLEOTIDE SEQUENCE [LARGE SCALE GENOMIC DNA]</scope>
    <source>
        <strain evidence="2 3">NRRL B-1670</strain>
    </source>
</reference>
<dbReference type="InterPro" id="IPR008912">
    <property type="entry name" value="Uncharacterised_CoxE"/>
</dbReference>
<dbReference type="EMBL" id="NSJV01000326">
    <property type="protein sequence ID" value="PAU47833.1"/>
    <property type="molecule type" value="Genomic_DNA"/>
</dbReference>
<keyword evidence="3" id="KW-1185">Reference proteome</keyword>